<sequence>MLMRLLTVLGIALLLSACGFHLRGTGGGGPLALSELNLVSRDVYGDTQRLMRQTLESYQVKVTPTAAYTLNLVQEKVEKRTATQTSSSRTAEYELINQLDFQIQTRNGLTLLTERSEVRKTYVYDANNLIGSDQEANLVRQELRGELVQQVFMRLQRITLAQLEQLQQKAEAKAKAEAEALEAARRAEEAEANRPKASPIEPAP</sequence>
<dbReference type="GO" id="GO:0043165">
    <property type="term" value="P:Gram-negative-bacterium-type cell outer membrane assembly"/>
    <property type="evidence" value="ECO:0007669"/>
    <property type="project" value="UniProtKB-UniRule"/>
</dbReference>
<evidence type="ECO:0000256" key="1">
    <source>
        <dbReference type="ARBA" id="ARBA00022729"/>
    </source>
</evidence>
<reference evidence="8 9" key="1">
    <citation type="submission" date="2019-07" db="EMBL/GenBank/DDBJ databases">
        <title>Genomic Encyclopedia of Type Strains, Phase I: the one thousand microbial genomes (KMG-I) project.</title>
        <authorList>
            <person name="Kyrpides N."/>
        </authorList>
    </citation>
    <scope>NUCLEOTIDE SEQUENCE [LARGE SCALE GENOMIC DNA]</scope>
    <source>
        <strain evidence="8 9">DSM 375</strain>
    </source>
</reference>
<dbReference type="PANTHER" id="PTHR38098:SF1">
    <property type="entry name" value="LPS-ASSEMBLY LIPOPROTEIN LPTE"/>
    <property type="match status" value="1"/>
</dbReference>
<dbReference type="AlphaFoldDB" id="A0A562I1L3"/>
<keyword evidence="9" id="KW-1185">Reference proteome</keyword>
<dbReference type="Pfam" id="PF04390">
    <property type="entry name" value="LptE"/>
    <property type="match status" value="1"/>
</dbReference>
<comment type="similarity">
    <text evidence="6">Belongs to the LptE lipoprotein family.</text>
</comment>
<evidence type="ECO:0000313" key="9">
    <source>
        <dbReference type="Proteomes" id="UP000319627"/>
    </source>
</evidence>
<dbReference type="GO" id="GO:0009279">
    <property type="term" value="C:cell outer membrane"/>
    <property type="evidence" value="ECO:0007669"/>
    <property type="project" value="UniProtKB-SubCell"/>
</dbReference>
<dbReference type="GO" id="GO:0001530">
    <property type="term" value="F:lipopolysaccharide binding"/>
    <property type="evidence" value="ECO:0007669"/>
    <property type="project" value="TreeGrafter"/>
</dbReference>
<dbReference type="Proteomes" id="UP000319627">
    <property type="component" value="Unassembled WGS sequence"/>
</dbReference>
<dbReference type="PANTHER" id="PTHR38098">
    <property type="entry name" value="LPS-ASSEMBLY LIPOPROTEIN LPTE"/>
    <property type="match status" value="1"/>
</dbReference>
<keyword evidence="5 6" id="KW-0449">Lipoprotein</keyword>
<dbReference type="OrthoDB" id="5612114at2"/>
<evidence type="ECO:0000256" key="6">
    <source>
        <dbReference type="HAMAP-Rule" id="MF_01186"/>
    </source>
</evidence>
<feature type="region of interest" description="Disordered" evidence="7">
    <location>
        <begin position="171"/>
        <end position="204"/>
    </location>
</feature>
<evidence type="ECO:0000256" key="4">
    <source>
        <dbReference type="ARBA" id="ARBA00023237"/>
    </source>
</evidence>
<evidence type="ECO:0000256" key="3">
    <source>
        <dbReference type="ARBA" id="ARBA00023139"/>
    </source>
</evidence>
<dbReference type="InterPro" id="IPR007485">
    <property type="entry name" value="LPS_assembly_LptE"/>
</dbReference>
<comment type="subunit">
    <text evidence="6">Component of the lipopolysaccharide transport and assembly complex. Interacts with LptD.</text>
</comment>
<protein>
    <recommendedName>
        <fullName evidence="6">LPS-assembly lipoprotein LptE</fullName>
    </recommendedName>
</protein>
<proteinExistence type="inferred from homology"/>
<dbReference type="RefSeq" id="WP_144571936.1">
    <property type="nucleotide sequence ID" value="NZ_VLKG01000008.1"/>
</dbReference>
<comment type="caution">
    <text evidence="8">The sequence shown here is derived from an EMBL/GenBank/DDBJ whole genome shotgun (WGS) entry which is preliminary data.</text>
</comment>
<dbReference type="EMBL" id="VLKG01000008">
    <property type="protein sequence ID" value="TWH64565.1"/>
    <property type="molecule type" value="Genomic_DNA"/>
</dbReference>
<feature type="compositionally biased region" description="Basic and acidic residues" evidence="7">
    <location>
        <begin position="171"/>
        <end position="194"/>
    </location>
</feature>
<keyword evidence="1 6" id="KW-0732">Signal</keyword>
<dbReference type="Gene3D" id="3.30.160.150">
    <property type="entry name" value="Lipoprotein like domain"/>
    <property type="match status" value="1"/>
</dbReference>
<keyword evidence="2 6" id="KW-0472">Membrane</keyword>
<evidence type="ECO:0000256" key="7">
    <source>
        <dbReference type="SAM" id="MobiDB-lite"/>
    </source>
</evidence>
<dbReference type="GO" id="GO:1990351">
    <property type="term" value="C:transporter complex"/>
    <property type="evidence" value="ECO:0007669"/>
    <property type="project" value="TreeGrafter"/>
</dbReference>
<evidence type="ECO:0000313" key="8">
    <source>
        <dbReference type="EMBL" id="TWH64565.1"/>
    </source>
</evidence>
<comment type="function">
    <text evidence="6">Together with LptD, is involved in the assembly of lipopolysaccharide (LPS) at the surface of the outer membrane. Required for the proper assembly of LptD. Binds LPS and may serve as the LPS recognition site at the outer membrane.</text>
</comment>
<dbReference type="HAMAP" id="MF_01186">
    <property type="entry name" value="LPS_assembly_LptE"/>
    <property type="match status" value="1"/>
</dbReference>
<accession>A0A562I1L3</accession>
<gene>
    <name evidence="6" type="primary">lptE</name>
    <name evidence="8" type="ORF">LX59_02235</name>
</gene>
<evidence type="ECO:0000256" key="2">
    <source>
        <dbReference type="ARBA" id="ARBA00023136"/>
    </source>
</evidence>
<organism evidence="8 9">
    <name type="scientific">Azomonas agilis</name>
    <dbReference type="NCBI Taxonomy" id="116849"/>
    <lineage>
        <taxon>Bacteria</taxon>
        <taxon>Pseudomonadati</taxon>
        <taxon>Pseudomonadota</taxon>
        <taxon>Gammaproteobacteria</taxon>
        <taxon>Pseudomonadales</taxon>
        <taxon>Pseudomonadaceae</taxon>
        <taxon>Azomonas</taxon>
    </lineage>
</organism>
<keyword evidence="4 6" id="KW-0998">Cell outer membrane</keyword>
<keyword evidence="3 6" id="KW-0564">Palmitate</keyword>
<dbReference type="GO" id="GO:0015920">
    <property type="term" value="P:lipopolysaccharide transport"/>
    <property type="evidence" value="ECO:0007669"/>
    <property type="project" value="TreeGrafter"/>
</dbReference>
<dbReference type="PROSITE" id="PS51257">
    <property type="entry name" value="PROKAR_LIPOPROTEIN"/>
    <property type="match status" value="1"/>
</dbReference>
<comment type="subcellular location">
    <subcellularLocation>
        <location evidence="6">Cell outer membrane</location>
        <topology evidence="6">Lipid-anchor</topology>
    </subcellularLocation>
</comment>
<name>A0A562I1L3_9GAMM</name>
<evidence type="ECO:0000256" key="5">
    <source>
        <dbReference type="ARBA" id="ARBA00023288"/>
    </source>
</evidence>